<reference evidence="6" key="1">
    <citation type="journal article" date="2014" name="Int. J. Syst. Evol. Microbiol.">
        <title>Complete genome of a new Firmicutes species belonging to the dominant human colonic microbiota ('Ruminococcus bicirculans') reveals two chromosomes and a selective capacity to utilize plant glucans.</title>
        <authorList>
            <consortium name="NISC Comparative Sequencing Program"/>
            <person name="Wegmann U."/>
            <person name="Louis P."/>
            <person name="Goesmann A."/>
            <person name="Henrissat B."/>
            <person name="Duncan S.H."/>
            <person name="Flint H.J."/>
        </authorList>
    </citation>
    <scope>NUCLEOTIDE SEQUENCE</scope>
    <source>
        <strain evidence="6">NBRC 103408</strain>
    </source>
</reference>
<evidence type="ECO:0000256" key="3">
    <source>
        <dbReference type="SAM" id="SignalP"/>
    </source>
</evidence>
<organism evidence="6 7">
    <name type="scientific">Sneathiella chinensis</name>
    <dbReference type="NCBI Taxonomy" id="349750"/>
    <lineage>
        <taxon>Bacteria</taxon>
        <taxon>Pseudomonadati</taxon>
        <taxon>Pseudomonadota</taxon>
        <taxon>Alphaproteobacteria</taxon>
        <taxon>Sneathiellales</taxon>
        <taxon>Sneathiellaceae</taxon>
        <taxon>Sneathiella</taxon>
    </lineage>
</organism>
<evidence type="ECO:0000313" key="7">
    <source>
        <dbReference type="Proteomes" id="UP001161409"/>
    </source>
</evidence>
<evidence type="ECO:0000259" key="5">
    <source>
        <dbReference type="Pfam" id="PF10531"/>
    </source>
</evidence>
<evidence type="ECO:0000256" key="2">
    <source>
        <dbReference type="SAM" id="MobiDB-lite"/>
    </source>
</evidence>
<keyword evidence="7" id="KW-1185">Reference proteome</keyword>
<sequence>MKLALGAGMCSALLMSGALAQTTSNAATVDNPFASDMPASQSHMVPVIPTDGEVNGGQSDIVRNPALPNPEETTTPYGQVSPVLEEAEIFPFGHQLFAKSNFVDQSLSVNSDYAISPGDRIVVKMWGARVYENVLSVDVQGNIFIPEVGPIYVEGSRNSQLNSIVGKSVSRVFTDNVKVYTNLLGTQPIGVFVTGAVKYPGRYPGAKSDSILYYLSRAGGVDPEQGSYRSILVRRKGETLASVDLYNFLVNGDLADVQFEDKDTIVVGAQLPTVSVSGEVKNSYKFEIDPRTYSGADVLRIANPKGTASHVLLKGVRGDKAISQFITMDQAQRSRLAAGDQLFVESDQTSDEITVKVSGNTEGASTLTVSRSATLGQIANLIKTDPLTHELGAIYIRRPSVAERQKRAIEKSLYELQRSVLTGSSSSTSASQIRVQEAQLIDRFVQQARAVEPEGRVVLSGVDWSGTHVEDGDEIVIPEKTDVVFISGEVKVPQTILWREEYSSADYIEASGGLSNRGDDDRLVIVRLDGSVHDGSKKIMKGDQILVLPRIDTKLFAMFKDLVEITYRVALSAAVVLRAD</sequence>
<dbReference type="PANTHER" id="PTHR33619">
    <property type="entry name" value="POLYSACCHARIDE EXPORT PROTEIN GFCE-RELATED"/>
    <property type="match status" value="1"/>
</dbReference>
<keyword evidence="1 3" id="KW-0732">Signal</keyword>
<evidence type="ECO:0000313" key="6">
    <source>
        <dbReference type="EMBL" id="GLQ05771.1"/>
    </source>
</evidence>
<feature type="region of interest" description="Disordered" evidence="2">
    <location>
        <begin position="40"/>
        <end position="75"/>
    </location>
</feature>
<dbReference type="PANTHER" id="PTHR33619:SF3">
    <property type="entry name" value="POLYSACCHARIDE EXPORT PROTEIN GFCE-RELATED"/>
    <property type="match status" value="1"/>
</dbReference>
<evidence type="ECO:0000259" key="4">
    <source>
        <dbReference type="Pfam" id="PF02563"/>
    </source>
</evidence>
<name>A0ABQ5U5L3_9PROT</name>
<dbReference type="Pfam" id="PF02563">
    <property type="entry name" value="Poly_export"/>
    <property type="match status" value="1"/>
</dbReference>
<dbReference type="EMBL" id="BSNF01000001">
    <property type="protein sequence ID" value="GLQ05771.1"/>
    <property type="molecule type" value="Genomic_DNA"/>
</dbReference>
<dbReference type="InterPro" id="IPR019554">
    <property type="entry name" value="Soluble_ligand-bd"/>
</dbReference>
<protein>
    <submittedName>
        <fullName evidence="6">Polysialic acid transporter KpsD</fullName>
    </submittedName>
</protein>
<feature type="chain" id="PRO_5046070842" evidence="3">
    <location>
        <begin position="21"/>
        <end position="580"/>
    </location>
</feature>
<reference evidence="6" key="2">
    <citation type="submission" date="2023-01" db="EMBL/GenBank/DDBJ databases">
        <title>Draft genome sequence of Sneathiella chinensis strain NBRC 103408.</title>
        <authorList>
            <person name="Sun Q."/>
            <person name="Mori K."/>
        </authorList>
    </citation>
    <scope>NUCLEOTIDE SEQUENCE</scope>
    <source>
        <strain evidence="6">NBRC 103408</strain>
    </source>
</reference>
<gene>
    <name evidence="6" type="ORF">GCM10007924_09920</name>
</gene>
<feature type="domain" description="Soluble ligand binding" evidence="5">
    <location>
        <begin position="483"/>
        <end position="532"/>
    </location>
</feature>
<dbReference type="Gene3D" id="3.10.560.10">
    <property type="entry name" value="Outer membrane lipoprotein wza domain like"/>
    <property type="match status" value="2"/>
</dbReference>
<dbReference type="InterPro" id="IPR003715">
    <property type="entry name" value="Poly_export_N"/>
</dbReference>
<proteinExistence type="predicted"/>
<accession>A0ABQ5U5L3</accession>
<dbReference type="InterPro" id="IPR049712">
    <property type="entry name" value="Poly_export"/>
</dbReference>
<dbReference type="Pfam" id="PF10531">
    <property type="entry name" value="SLBB"/>
    <property type="match status" value="1"/>
</dbReference>
<comment type="caution">
    <text evidence="6">The sequence shown here is derived from an EMBL/GenBank/DDBJ whole genome shotgun (WGS) entry which is preliminary data.</text>
</comment>
<evidence type="ECO:0000256" key="1">
    <source>
        <dbReference type="ARBA" id="ARBA00022729"/>
    </source>
</evidence>
<feature type="domain" description="Polysaccharide export protein N-terminal" evidence="4">
    <location>
        <begin position="109"/>
        <end position="182"/>
    </location>
</feature>
<dbReference type="Proteomes" id="UP001161409">
    <property type="component" value="Unassembled WGS sequence"/>
</dbReference>
<feature type="signal peptide" evidence="3">
    <location>
        <begin position="1"/>
        <end position="20"/>
    </location>
</feature>